<accession>A0A2H8U169</accession>
<dbReference type="Gene3D" id="3.90.280.10">
    <property type="entry name" value="PEBP-like"/>
    <property type="match status" value="1"/>
</dbReference>
<dbReference type="EMBL" id="GFXV01007777">
    <property type="protein sequence ID" value="MBW19582.1"/>
    <property type="molecule type" value="Transcribed_RNA"/>
</dbReference>
<dbReference type="AlphaFoldDB" id="A0A2H8U169"/>
<dbReference type="OrthoDB" id="2506647at2759"/>
<reference evidence="1" key="1">
    <citation type="submission" date="2017-10" db="EMBL/GenBank/DDBJ databases">
        <title>Transcriptome Assembly of Sugarcane Aphid Adults.</title>
        <authorList>
            <person name="Scully E.D."/>
            <person name="Palmer N.A."/>
            <person name="Geib S.M."/>
            <person name="Sarath G."/>
            <person name="Sattler S.E."/>
        </authorList>
    </citation>
    <scope>NUCLEOTIDE SEQUENCE</scope>
    <source>
        <tissue evidence="1">Whole body</tissue>
    </source>
</reference>
<dbReference type="InterPro" id="IPR008914">
    <property type="entry name" value="PEBP"/>
</dbReference>
<dbReference type="SUPFAM" id="SSF49777">
    <property type="entry name" value="PEBP-like"/>
    <property type="match status" value="1"/>
</dbReference>
<dbReference type="InterPro" id="IPR035810">
    <property type="entry name" value="PEBP_euk"/>
</dbReference>
<dbReference type="Pfam" id="PF01161">
    <property type="entry name" value="PBP"/>
    <property type="match status" value="1"/>
</dbReference>
<name>A0A2H8U169_9HEMI</name>
<evidence type="ECO:0000313" key="1">
    <source>
        <dbReference type="EMBL" id="MBW19582.1"/>
    </source>
</evidence>
<dbReference type="PANTHER" id="PTHR11362">
    <property type="entry name" value="PHOSPHATIDYLETHANOLAMINE-BINDING PROTEIN"/>
    <property type="match status" value="1"/>
</dbReference>
<sequence length="203" mass="23001">MQKKHSYICITVGISEHKFNVRQAMQNQQVIPDVIPVAPKEILQVNYASGKKALLGNELTPTEVKDLPSVSWNADPNSFYLLCLTDPDAPSRAEPTIREWHHWLVGNIPGKNVSLGETLSEYLGSGPPPEAGIHRYVFLVYKQPSKLSFDEPRLNNRSVEHREKFSIDKFALKYKLGIPVAGNFYLAQYDDYVPILYKQFGVN</sequence>
<organism evidence="1">
    <name type="scientific">Melanaphis sacchari</name>
    <dbReference type="NCBI Taxonomy" id="742174"/>
    <lineage>
        <taxon>Eukaryota</taxon>
        <taxon>Metazoa</taxon>
        <taxon>Ecdysozoa</taxon>
        <taxon>Arthropoda</taxon>
        <taxon>Hexapoda</taxon>
        <taxon>Insecta</taxon>
        <taxon>Pterygota</taxon>
        <taxon>Neoptera</taxon>
        <taxon>Paraneoptera</taxon>
        <taxon>Hemiptera</taxon>
        <taxon>Sternorrhyncha</taxon>
        <taxon>Aphidomorpha</taxon>
        <taxon>Aphidoidea</taxon>
        <taxon>Aphididae</taxon>
        <taxon>Aphidini</taxon>
        <taxon>Melanaphis</taxon>
    </lineage>
</organism>
<gene>
    <name evidence="1" type="primary">F40A3.3_7</name>
</gene>
<protein>
    <submittedName>
        <fullName evidence="1">Phosphatidylethanolamine-binding F40A3.3</fullName>
    </submittedName>
</protein>
<dbReference type="CDD" id="cd00866">
    <property type="entry name" value="PEBP_euk"/>
    <property type="match status" value="1"/>
</dbReference>
<proteinExistence type="predicted"/>
<dbReference type="PANTHER" id="PTHR11362:SF82">
    <property type="entry name" value="PHOSPHATIDYLETHANOLAMINE-BINDING PROTEIN 4"/>
    <property type="match status" value="1"/>
</dbReference>
<dbReference type="InterPro" id="IPR036610">
    <property type="entry name" value="PEBP-like_sf"/>
</dbReference>